<dbReference type="PANTHER" id="PTHR32089">
    <property type="entry name" value="METHYL-ACCEPTING CHEMOTAXIS PROTEIN MCPB"/>
    <property type="match status" value="1"/>
</dbReference>
<dbReference type="GO" id="GO:0016020">
    <property type="term" value="C:membrane"/>
    <property type="evidence" value="ECO:0007669"/>
    <property type="project" value="InterPro"/>
</dbReference>
<reference evidence="7 8" key="1">
    <citation type="submission" date="2016-09" db="EMBL/GenBank/DDBJ databases">
        <title>Chromobacterium muskegensis sp. nov., an insecticidal bacterium isolated from Sphagnum bogs.</title>
        <authorList>
            <person name="Sparks M.E."/>
            <person name="Blackburn M.B."/>
            <person name="Gundersen-Rindal D.E."/>
            <person name="Mitchell A."/>
            <person name="Farrar R."/>
            <person name="Kuhar D."/>
        </authorList>
    </citation>
    <scope>NUCLEOTIDE SEQUENCE [LARGE SCALE GENOMIC DNA]</scope>
    <source>
        <strain evidence="7 8">37-2</strain>
    </source>
</reference>
<dbReference type="EMBL" id="MKCS01000001">
    <property type="protein sequence ID" value="OHX14621.1"/>
    <property type="molecule type" value="Genomic_DNA"/>
</dbReference>
<comment type="caution">
    <text evidence="7">The sequence shown here is derived from an EMBL/GenBank/DDBJ whole genome shotgun (WGS) entry which is preliminary data.</text>
</comment>
<evidence type="ECO:0000256" key="1">
    <source>
        <dbReference type="ARBA" id="ARBA00023224"/>
    </source>
</evidence>
<evidence type="ECO:0000256" key="4">
    <source>
        <dbReference type="SAM" id="Phobius"/>
    </source>
</evidence>
<dbReference type="CDD" id="cd19411">
    <property type="entry name" value="MCP2201-like_sensor"/>
    <property type="match status" value="1"/>
</dbReference>
<dbReference type="GO" id="GO:0007165">
    <property type="term" value="P:signal transduction"/>
    <property type="evidence" value="ECO:0007669"/>
    <property type="project" value="UniProtKB-KW"/>
</dbReference>
<dbReference type="PANTHER" id="PTHR32089:SF112">
    <property type="entry name" value="LYSOZYME-LIKE PROTEIN-RELATED"/>
    <property type="match status" value="1"/>
</dbReference>
<dbReference type="SMART" id="SM00304">
    <property type="entry name" value="HAMP"/>
    <property type="match status" value="2"/>
</dbReference>
<dbReference type="InterPro" id="IPR024478">
    <property type="entry name" value="HlyB_4HB_MCP"/>
</dbReference>
<feature type="transmembrane region" description="Helical" evidence="4">
    <location>
        <begin position="212"/>
        <end position="232"/>
    </location>
</feature>
<keyword evidence="4" id="KW-0472">Membrane</keyword>
<name>A0A1S1X563_9NEIS</name>
<dbReference type="SMART" id="SM00283">
    <property type="entry name" value="MA"/>
    <property type="match status" value="1"/>
</dbReference>
<dbReference type="InterPro" id="IPR003660">
    <property type="entry name" value="HAMP_dom"/>
</dbReference>
<proteinExistence type="inferred from homology"/>
<dbReference type="Pfam" id="PF00015">
    <property type="entry name" value="MCPsignal"/>
    <property type="match status" value="1"/>
</dbReference>
<comment type="similarity">
    <text evidence="2">Belongs to the methyl-accepting chemotaxis (MCP) protein family.</text>
</comment>
<dbReference type="OrthoDB" id="5697404at2"/>
<feature type="transmembrane region" description="Helical" evidence="4">
    <location>
        <begin position="34"/>
        <end position="56"/>
    </location>
</feature>
<evidence type="ECO:0000313" key="8">
    <source>
        <dbReference type="Proteomes" id="UP000180088"/>
    </source>
</evidence>
<evidence type="ECO:0000259" key="6">
    <source>
        <dbReference type="PROSITE" id="PS50885"/>
    </source>
</evidence>
<keyword evidence="4" id="KW-1133">Transmembrane helix</keyword>
<evidence type="ECO:0000256" key="3">
    <source>
        <dbReference type="PROSITE-ProRule" id="PRU00284"/>
    </source>
</evidence>
<feature type="domain" description="Methyl-accepting transducer" evidence="5">
    <location>
        <begin position="291"/>
        <end position="527"/>
    </location>
</feature>
<dbReference type="RefSeq" id="WP_071116187.1">
    <property type="nucleotide sequence ID" value="NZ_MKCS01000001.1"/>
</dbReference>
<evidence type="ECO:0000256" key="2">
    <source>
        <dbReference type="ARBA" id="ARBA00029447"/>
    </source>
</evidence>
<evidence type="ECO:0008006" key="9">
    <source>
        <dbReference type="Google" id="ProtNLM"/>
    </source>
</evidence>
<dbReference type="PROSITE" id="PS50111">
    <property type="entry name" value="CHEMOTAXIS_TRANSDUC_2"/>
    <property type="match status" value="1"/>
</dbReference>
<feature type="domain" description="HAMP" evidence="6">
    <location>
        <begin position="234"/>
        <end position="286"/>
    </location>
</feature>
<dbReference type="InterPro" id="IPR004089">
    <property type="entry name" value="MCPsignal_dom"/>
</dbReference>
<sequence length="565" mass="60474">MLTYRRSGADQPVSDIRGIFAMSLLQNIKVGPRLAVSFMVLLAILLAVSASVWNGLSRIEGSTRHIVGNDASKLQVAAELDRHSQNAALLLLQIISTPDQPQRVPLYAAMDEANRHANEAFQRLKALPWTPEQAPPLQQLSDLRARYSAAFSDTVDLVESNDPAALARQYASQTRPALQQLLAATTALSATQQGDMNSELAGVLSLMGDTRLLLLIFSAVAVAAGLLLSWSVTRSITGPLEHSVAVMGAMAQGDLRSKVSIRGRDETSLMLGRMSQMQAHLAALVQELRHSANIVADTAASTRSGAVEVASGVERQQVEIHQINAVVEAFAGKLHSAAHTAIQAQDRAKSAAALAQRGQSLIQTASSEITAIAGQIQGSAAAMDALRQRANSMRDMIEAVTDIADQTNMLALNAAIEAARAGELGRGFAVVADEVRRLADRTAKATREINDVISAIDNQTTEAMVQIEQGQKEMARGVDMIREIVEPLTELKEGATETASELDRLVANIAEQVSESQVIAHSVATIAQSADESLHATQGARQNSTQLLEVSNTLQNQMRRFVLDS</sequence>
<dbReference type="PROSITE" id="PS50885">
    <property type="entry name" value="HAMP"/>
    <property type="match status" value="1"/>
</dbReference>
<dbReference type="STRING" id="1903179.BI347_14730"/>
<dbReference type="AlphaFoldDB" id="A0A1S1X563"/>
<evidence type="ECO:0000259" key="5">
    <source>
        <dbReference type="PROSITE" id="PS50111"/>
    </source>
</evidence>
<protein>
    <recommendedName>
        <fullName evidence="9">Chemotaxis protein</fullName>
    </recommendedName>
</protein>
<organism evidence="7 8">
    <name type="scientific">Chromobacterium sphagni</name>
    <dbReference type="NCBI Taxonomy" id="1903179"/>
    <lineage>
        <taxon>Bacteria</taxon>
        <taxon>Pseudomonadati</taxon>
        <taxon>Pseudomonadota</taxon>
        <taxon>Betaproteobacteria</taxon>
        <taxon>Neisseriales</taxon>
        <taxon>Chromobacteriaceae</taxon>
        <taxon>Chromobacterium</taxon>
    </lineage>
</organism>
<dbReference type="Proteomes" id="UP000180088">
    <property type="component" value="Unassembled WGS sequence"/>
</dbReference>
<dbReference type="SUPFAM" id="SSF58104">
    <property type="entry name" value="Methyl-accepting chemotaxis protein (MCP) signaling domain"/>
    <property type="match status" value="1"/>
</dbReference>
<dbReference type="Gene3D" id="6.10.340.10">
    <property type="match status" value="1"/>
</dbReference>
<evidence type="ECO:0000313" key="7">
    <source>
        <dbReference type="EMBL" id="OHX14621.1"/>
    </source>
</evidence>
<dbReference type="Gene3D" id="1.10.287.950">
    <property type="entry name" value="Methyl-accepting chemotaxis protein"/>
    <property type="match status" value="1"/>
</dbReference>
<accession>A0A1S1X563</accession>
<gene>
    <name evidence="7" type="ORF">BI347_14730</name>
</gene>
<dbReference type="Pfam" id="PF12729">
    <property type="entry name" value="4HB_MCP_1"/>
    <property type="match status" value="1"/>
</dbReference>
<keyword evidence="1 3" id="KW-0807">Transducer</keyword>
<keyword evidence="4" id="KW-0812">Transmembrane</keyword>
<dbReference type="InterPro" id="IPR047347">
    <property type="entry name" value="YvaQ-like_sensor"/>
</dbReference>